<reference evidence="2" key="1">
    <citation type="submission" date="2018-12" db="EMBL/GenBank/DDBJ databases">
        <title>Genome sequence of Peanibacillus sp.</title>
        <authorList>
            <person name="Subramani G."/>
            <person name="Srinivasan S."/>
            <person name="Kim M.K."/>
        </authorList>
    </citation>
    <scope>NUCLEOTIDE SEQUENCE [LARGE SCALE GENOMIC DNA]</scope>
    <source>
        <strain evidence="2">18JY67-1</strain>
    </source>
</reference>
<keyword evidence="2" id="KW-1185">Reference proteome</keyword>
<dbReference type="PANTHER" id="PTHR47197:SF3">
    <property type="entry name" value="DIHYDRO-HEME D1 DEHYDROGENASE"/>
    <property type="match status" value="1"/>
</dbReference>
<evidence type="ECO:0000313" key="2">
    <source>
        <dbReference type="Proteomes" id="UP000272528"/>
    </source>
</evidence>
<dbReference type="RefSeq" id="WP_126017244.1">
    <property type="nucleotide sequence ID" value="NZ_CP034437.1"/>
</dbReference>
<gene>
    <name evidence="1" type="ORF">EJC50_19025</name>
</gene>
<dbReference type="SUPFAM" id="SSF51004">
    <property type="entry name" value="C-terminal (heme d1) domain of cytochrome cd1-nitrite reductase"/>
    <property type="match status" value="1"/>
</dbReference>
<dbReference type="Gene3D" id="2.130.10.10">
    <property type="entry name" value="YVTN repeat-like/Quinoprotein amine dehydrogenase"/>
    <property type="match status" value="1"/>
</dbReference>
<dbReference type="AlphaFoldDB" id="A0A3S9A706"/>
<dbReference type="PANTHER" id="PTHR47197">
    <property type="entry name" value="PROTEIN NIRF"/>
    <property type="match status" value="1"/>
</dbReference>
<proteinExistence type="predicted"/>
<name>A0A3S9A706_9BACL</name>
<dbReference type="KEGG" id="palb:EJC50_19025"/>
<sequence>MPNFTYIAQSNSKVTIVDIDTFVVVSTIVIGFNTNWIALTPDGKMAYLANQTNSTVALLDLMSEMIVEVIYLGITDNQPNQPKQIVVHPTNGLAYIANASGTISIIDTAVQTLISTVKVASTLSVMALSPDKNYLLNHLRGSMCEHVFFINSIAKIRHGTVRRKNKGSRVKHSATHCLTNSIYHVIVRDHLVK</sequence>
<dbReference type="OrthoDB" id="2515259at2"/>
<organism evidence="1 2">
    <name type="scientific">Paenibacillus albus</name>
    <dbReference type="NCBI Taxonomy" id="2495582"/>
    <lineage>
        <taxon>Bacteria</taxon>
        <taxon>Bacillati</taxon>
        <taxon>Bacillota</taxon>
        <taxon>Bacilli</taxon>
        <taxon>Bacillales</taxon>
        <taxon>Paenibacillaceae</taxon>
        <taxon>Paenibacillus</taxon>
    </lineage>
</organism>
<accession>A0A3S9A706</accession>
<dbReference type="InterPro" id="IPR051200">
    <property type="entry name" value="Host-pathogen_enzymatic-act"/>
</dbReference>
<evidence type="ECO:0000313" key="1">
    <source>
        <dbReference type="EMBL" id="AZN41538.1"/>
    </source>
</evidence>
<dbReference type="InterPro" id="IPR015943">
    <property type="entry name" value="WD40/YVTN_repeat-like_dom_sf"/>
</dbReference>
<dbReference type="InterPro" id="IPR011048">
    <property type="entry name" value="Haem_d1_sf"/>
</dbReference>
<dbReference type="EMBL" id="CP034437">
    <property type="protein sequence ID" value="AZN41538.1"/>
    <property type="molecule type" value="Genomic_DNA"/>
</dbReference>
<dbReference type="Proteomes" id="UP000272528">
    <property type="component" value="Chromosome"/>
</dbReference>
<evidence type="ECO:0008006" key="3">
    <source>
        <dbReference type="Google" id="ProtNLM"/>
    </source>
</evidence>
<protein>
    <recommendedName>
        <fullName evidence="3">YncE family protein</fullName>
    </recommendedName>
</protein>